<dbReference type="Proteomes" id="UP000051242">
    <property type="component" value="Unassembled WGS sequence"/>
</dbReference>
<evidence type="ECO:0000313" key="15">
    <source>
        <dbReference type="Proteomes" id="UP000051242"/>
    </source>
</evidence>
<sequence>MLFVLSAVLLLFLGFTGVALDRAYRNSVEAGAAERLQVQVYLLLAALEQEAGEFFVIEDIQDPRYASINSGLYGFVYDAAFVEMWRSDSALTLSFSSRGQQTQPMPGVGESVFETVIDATGEQLFRFSYGILWEGIESPFSVSVVELAAPYFSEIRDFRRSLGRWLGGAAALLLIVLLILLRWGLRPLVRLSLELRNIEQGSSERLTAGYPDELRAVTGNLNRLIDSERRQRERYRTTLADLAHSLKTPLSVASGSIENMSNLLRYENNSDELDEQLAVIRQTLARMAQIVGYQLQRAVTSQSPSTLAVRVDVSTAVTELLAVFRKVYADRHFIVDSRCEEGLQFRGDERDLLEVLGNTLDNAFKYGDSQVRIIARQGSTGALEFYIEDDGPGIAPNQRDFVLQRGARADTLAQGQGIGLAVVSDIMASYQGNVSISTSDLGGARFSLYFPQPEIDGVRD</sequence>
<evidence type="ECO:0000256" key="8">
    <source>
        <dbReference type="ARBA" id="ARBA00022989"/>
    </source>
</evidence>
<keyword evidence="4" id="KW-0597">Phosphoprotein</keyword>
<dbReference type="InterPro" id="IPR036890">
    <property type="entry name" value="HATPase_C_sf"/>
</dbReference>
<dbReference type="PANTHER" id="PTHR45436">
    <property type="entry name" value="SENSOR HISTIDINE KINASE YKOH"/>
    <property type="match status" value="1"/>
</dbReference>
<evidence type="ECO:0000256" key="9">
    <source>
        <dbReference type="ARBA" id="ARBA00023012"/>
    </source>
</evidence>
<keyword evidence="9" id="KW-0902">Two-component regulatory system</keyword>
<dbReference type="PROSITE" id="PS50885">
    <property type="entry name" value="HAMP"/>
    <property type="match status" value="1"/>
</dbReference>
<keyword evidence="7" id="KW-0418">Kinase</keyword>
<evidence type="ECO:0000256" key="7">
    <source>
        <dbReference type="ARBA" id="ARBA00022777"/>
    </source>
</evidence>
<feature type="domain" description="HAMP" evidence="13">
    <location>
        <begin position="182"/>
        <end position="233"/>
    </location>
</feature>
<dbReference type="InterPro" id="IPR004358">
    <property type="entry name" value="Sig_transdc_His_kin-like_C"/>
</dbReference>
<dbReference type="GO" id="GO:0005886">
    <property type="term" value="C:plasma membrane"/>
    <property type="evidence" value="ECO:0007669"/>
    <property type="project" value="TreeGrafter"/>
</dbReference>
<dbReference type="Gene3D" id="1.10.287.130">
    <property type="match status" value="1"/>
</dbReference>
<dbReference type="Gene3D" id="3.30.565.10">
    <property type="entry name" value="Histidine kinase-like ATPase, C-terminal domain"/>
    <property type="match status" value="1"/>
</dbReference>
<name>A0A0R2TAS3_9GAMM</name>
<organism evidence="14 15">
    <name type="scientific">OM182 bacterium BACL3 MAG-120619-bin3</name>
    <dbReference type="NCBI Taxonomy" id="1655593"/>
    <lineage>
        <taxon>Bacteria</taxon>
        <taxon>Pseudomonadati</taxon>
        <taxon>Pseudomonadota</taxon>
        <taxon>Gammaproteobacteria</taxon>
        <taxon>OMG group</taxon>
        <taxon>OM182 clade</taxon>
    </lineage>
</organism>
<evidence type="ECO:0000256" key="6">
    <source>
        <dbReference type="ARBA" id="ARBA00022692"/>
    </source>
</evidence>
<dbReference type="InterPro" id="IPR003660">
    <property type="entry name" value="HAMP_dom"/>
</dbReference>
<dbReference type="InterPro" id="IPR050428">
    <property type="entry name" value="TCS_sensor_his_kinase"/>
</dbReference>
<evidence type="ECO:0000256" key="2">
    <source>
        <dbReference type="ARBA" id="ARBA00004370"/>
    </source>
</evidence>
<dbReference type="EC" id="2.7.13.3" evidence="3"/>
<comment type="catalytic activity">
    <reaction evidence="1">
        <text>ATP + protein L-histidine = ADP + protein N-phospho-L-histidine.</text>
        <dbReference type="EC" id="2.7.13.3"/>
    </reaction>
</comment>
<feature type="domain" description="Histidine kinase" evidence="12">
    <location>
        <begin position="241"/>
        <end position="454"/>
    </location>
</feature>
<evidence type="ECO:0000313" key="14">
    <source>
        <dbReference type="EMBL" id="KRO84399.1"/>
    </source>
</evidence>
<accession>A0A0R2TAS3</accession>
<dbReference type="PANTHER" id="PTHR45436:SF4">
    <property type="entry name" value="SENSOR PROTEIN PHOQ"/>
    <property type="match status" value="1"/>
</dbReference>
<protein>
    <recommendedName>
        <fullName evidence="3">histidine kinase</fullName>
        <ecNumber evidence="3">2.7.13.3</ecNumber>
    </recommendedName>
</protein>
<dbReference type="InterPro" id="IPR036097">
    <property type="entry name" value="HisK_dim/P_sf"/>
</dbReference>
<evidence type="ECO:0000256" key="1">
    <source>
        <dbReference type="ARBA" id="ARBA00000085"/>
    </source>
</evidence>
<keyword evidence="8 11" id="KW-1133">Transmembrane helix</keyword>
<evidence type="ECO:0000256" key="3">
    <source>
        <dbReference type="ARBA" id="ARBA00012438"/>
    </source>
</evidence>
<evidence type="ECO:0000256" key="4">
    <source>
        <dbReference type="ARBA" id="ARBA00022553"/>
    </source>
</evidence>
<dbReference type="EMBL" id="LICD01000004">
    <property type="protein sequence ID" value="KRO84399.1"/>
    <property type="molecule type" value="Genomic_DNA"/>
</dbReference>
<dbReference type="GO" id="GO:0000155">
    <property type="term" value="F:phosphorelay sensor kinase activity"/>
    <property type="evidence" value="ECO:0007669"/>
    <property type="project" value="InterPro"/>
</dbReference>
<comment type="subcellular location">
    <subcellularLocation>
        <location evidence="2">Membrane</location>
    </subcellularLocation>
</comment>
<gene>
    <name evidence="14" type="ORF">ABR85_06235</name>
</gene>
<dbReference type="InterPro" id="IPR005467">
    <property type="entry name" value="His_kinase_dom"/>
</dbReference>
<feature type="transmembrane region" description="Helical" evidence="11">
    <location>
        <begin position="165"/>
        <end position="185"/>
    </location>
</feature>
<comment type="caution">
    <text evidence="14">The sequence shown here is derived from an EMBL/GenBank/DDBJ whole genome shotgun (WGS) entry which is preliminary data.</text>
</comment>
<dbReference type="SUPFAM" id="SSF55874">
    <property type="entry name" value="ATPase domain of HSP90 chaperone/DNA topoisomerase II/histidine kinase"/>
    <property type="match status" value="1"/>
</dbReference>
<keyword evidence="6 11" id="KW-0812">Transmembrane</keyword>
<reference evidence="14 15" key="1">
    <citation type="submission" date="2015-10" db="EMBL/GenBank/DDBJ databases">
        <title>Metagenome-Assembled Genomes uncover a global brackish microbiome.</title>
        <authorList>
            <person name="Hugerth L.W."/>
            <person name="Larsson J."/>
            <person name="Alneberg J."/>
            <person name="Lindh M.V."/>
            <person name="Legrand C."/>
            <person name="Pinhassi J."/>
            <person name="Andersson A.F."/>
        </authorList>
    </citation>
    <scope>NUCLEOTIDE SEQUENCE [LARGE SCALE GENOMIC DNA]</scope>
    <source>
        <strain evidence="14">BACL22 MAG-120619-bin3</strain>
    </source>
</reference>
<dbReference type="PROSITE" id="PS50109">
    <property type="entry name" value="HIS_KIN"/>
    <property type="match status" value="1"/>
</dbReference>
<keyword evidence="5" id="KW-0808">Transferase</keyword>
<dbReference type="AlphaFoldDB" id="A0A0R2TAS3"/>
<dbReference type="Pfam" id="PF00672">
    <property type="entry name" value="HAMP"/>
    <property type="match status" value="1"/>
</dbReference>
<evidence type="ECO:0000256" key="10">
    <source>
        <dbReference type="ARBA" id="ARBA00023136"/>
    </source>
</evidence>
<dbReference type="SUPFAM" id="SSF47384">
    <property type="entry name" value="Homodimeric domain of signal transducing histidine kinase"/>
    <property type="match status" value="1"/>
</dbReference>
<dbReference type="Pfam" id="PF02518">
    <property type="entry name" value="HATPase_c"/>
    <property type="match status" value="1"/>
</dbReference>
<dbReference type="PRINTS" id="PR00344">
    <property type="entry name" value="BCTRLSENSOR"/>
</dbReference>
<keyword evidence="10 11" id="KW-0472">Membrane</keyword>
<evidence type="ECO:0000259" key="12">
    <source>
        <dbReference type="PROSITE" id="PS50109"/>
    </source>
</evidence>
<evidence type="ECO:0000256" key="5">
    <source>
        <dbReference type="ARBA" id="ARBA00022679"/>
    </source>
</evidence>
<dbReference type="InterPro" id="IPR003661">
    <property type="entry name" value="HisK_dim/P_dom"/>
</dbReference>
<dbReference type="Pfam" id="PF00512">
    <property type="entry name" value="HisKA"/>
    <property type="match status" value="1"/>
</dbReference>
<dbReference type="GO" id="GO:0005524">
    <property type="term" value="F:ATP binding"/>
    <property type="evidence" value="ECO:0007669"/>
    <property type="project" value="UniProtKB-KW"/>
</dbReference>
<dbReference type="CDD" id="cd00082">
    <property type="entry name" value="HisKA"/>
    <property type="match status" value="1"/>
</dbReference>
<proteinExistence type="predicted"/>
<dbReference type="SMART" id="SM00388">
    <property type="entry name" value="HisKA"/>
    <property type="match status" value="1"/>
</dbReference>
<evidence type="ECO:0000259" key="13">
    <source>
        <dbReference type="PROSITE" id="PS50885"/>
    </source>
</evidence>
<evidence type="ECO:0000256" key="11">
    <source>
        <dbReference type="SAM" id="Phobius"/>
    </source>
</evidence>
<dbReference type="InterPro" id="IPR003594">
    <property type="entry name" value="HATPase_dom"/>
</dbReference>
<dbReference type="SMART" id="SM00387">
    <property type="entry name" value="HATPase_c"/>
    <property type="match status" value="1"/>
</dbReference>